<accession>A0A3B1DCG1</accession>
<keyword evidence="1" id="KW-0472">Membrane</keyword>
<feature type="transmembrane region" description="Helical" evidence="1">
    <location>
        <begin position="42"/>
        <end position="63"/>
    </location>
</feature>
<dbReference type="AlphaFoldDB" id="A0A3B1DCG1"/>
<keyword evidence="1" id="KW-0812">Transmembrane</keyword>
<evidence type="ECO:0000256" key="1">
    <source>
        <dbReference type="SAM" id="Phobius"/>
    </source>
</evidence>
<dbReference type="InterPro" id="IPR045781">
    <property type="entry name" value="SxtJ"/>
</dbReference>
<feature type="transmembrane region" description="Helical" evidence="1">
    <location>
        <begin position="70"/>
        <end position="91"/>
    </location>
</feature>
<name>A0A3B1DCG1_9ZZZZ</name>
<dbReference type="Pfam" id="PF19588">
    <property type="entry name" value="SxtJ"/>
    <property type="match status" value="1"/>
</dbReference>
<reference evidence="2" key="1">
    <citation type="submission" date="2018-06" db="EMBL/GenBank/DDBJ databases">
        <authorList>
            <person name="Zhirakovskaya E."/>
        </authorList>
    </citation>
    <scope>NUCLEOTIDE SEQUENCE</scope>
</reference>
<evidence type="ECO:0000313" key="2">
    <source>
        <dbReference type="EMBL" id="VAX32560.1"/>
    </source>
</evidence>
<feature type="transmembrane region" description="Helical" evidence="1">
    <location>
        <begin position="16"/>
        <end position="36"/>
    </location>
</feature>
<dbReference type="EMBL" id="UOGH01000259">
    <property type="protein sequence ID" value="VAX32560.1"/>
    <property type="molecule type" value="Genomic_DNA"/>
</dbReference>
<protein>
    <submittedName>
        <fullName evidence="2">Uncharacterized protein</fullName>
    </submittedName>
</protein>
<organism evidence="2">
    <name type="scientific">hydrothermal vent metagenome</name>
    <dbReference type="NCBI Taxonomy" id="652676"/>
    <lineage>
        <taxon>unclassified sequences</taxon>
        <taxon>metagenomes</taxon>
        <taxon>ecological metagenomes</taxon>
    </lineage>
</organism>
<sequence length="92" mass="10578">MIIEEIRNIKSQKKDLRSFGLTIGIVAGLIGGLLLWRHKDHYPYFLAVSGIFIAFGLFLPNLLKPLQKAWMTLAVLMGWVMTRLILFVLFFL</sequence>
<proteinExistence type="predicted"/>
<feature type="non-terminal residue" evidence="2">
    <location>
        <position position="92"/>
    </location>
</feature>
<gene>
    <name evidence="2" type="ORF">MNBD_NITROSPIRAE02-710</name>
</gene>
<keyword evidence="1" id="KW-1133">Transmembrane helix</keyword>